<dbReference type="AlphaFoldDB" id="A0A388K7B4"/>
<keyword evidence="4" id="KW-1185">Reference proteome</keyword>
<dbReference type="EMBL" id="BFEA01000067">
    <property type="protein sequence ID" value="GBG65926.1"/>
    <property type="molecule type" value="Genomic_DNA"/>
</dbReference>
<evidence type="ECO:0000313" key="4">
    <source>
        <dbReference type="Proteomes" id="UP000265515"/>
    </source>
</evidence>
<feature type="compositionally biased region" description="Gly residues" evidence="1">
    <location>
        <begin position="422"/>
        <end position="439"/>
    </location>
</feature>
<proteinExistence type="predicted"/>
<accession>A0A388K7B4</accession>
<dbReference type="Proteomes" id="UP000265515">
    <property type="component" value="Unassembled WGS sequence"/>
</dbReference>
<feature type="compositionally biased region" description="Low complexity" evidence="1">
    <location>
        <begin position="447"/>
        <end position="460"/>
    </location>
</feature>
<feature type="region of interest" description="Disordered" evidence="1">
    <location>
        <begin position="189"/>
        <end position="219"/>
    </location>
</feature>
<dbReference type="GO" id="GO:0016757">
    <property type="term" value="F:glycosyltransferase activity"/>
    <property type="evidence" value="ECO:0007669"/>
    <property type="project" value="TreeGrafter"/>
</dbReference>
<name>A0A388K7B4_CHABU</name>
<comment type="caution">
    <text evidence="3">The sequence shown here is derived from an EMBL/GenBank/DDBJ whole genome shotgun (WGS) entry which is preliminary data.</text>
</comment>
<feature type="compositionally biased region" description="Basic and acidic residues" evidence="1">
    <location>
        <begin position="468"/>
        <end position="478"/>
    </location>
</feature>
<evidence type="ECO:0000256" key="1">
    <source>
        <dbReference type="SAM" id="MobiDB-lite"/>
    </source>
</evidence>
<dbReference type="OrthoDB" id="540503at2759"/>
<dbReference type="STRING" id="69332.A0A388K7B4"/>
<feature type="compositionally biased region" description="Polar residues" evidence="1">
    <location>
        <begin position="156"/>
        <end position="167"/>
    </location>
</feature>
<reference evidence="3 4" key="1">
    <citation type="journal article" date="2018" name="Cell">
        <title>The Chara Genome: Secondary Complexity and Implications for Plant Terrestrialization.</title>
        <authorList>
            <person name="Nishiyama T."/>
            <person name="Sakayama H."/>
            <person name="Vries J.D."/>
            <person name="Buschmann H."/>
            <person name="Saint-Marcoux D."/>
            <person name="Ullrich K.K."/>
            <person name="Haas F.B."/>
            <person name="Vanderstraeten L."/>
            <person name="Becker D."/>
            <person name="Lang D."/>
            <person name="Vosolsobe S."/>
            <person name="Rombauts S."/>
            <person name="Wilhelmsson P.K.I."/>
            <person name="Janitza P."/>
            <person name="Kern R."/>
            <person name="Heyl A."/>
            <person name="Rumpler F."/>
            <person name="Villalobos L.I.A.C."/>
            <person name="Clay J.M."/>
            <person name="Skokan R."/>
            <person name="Toyoda A."/>
            <person name="Suzuki Y."/>
            <person name="Kagoshima H."/>
            <person name="Schijlen E."/>
            <person name="Tajeshwar N."/>
            <person name="Catarino B."/>
            <person name="Hetherington A.J."/>
            <person name="Saltykova A."/>
            <person name="Bonnot C."/>
            <person name="Breuninger H."/>
            <person name="Symeonidi A."/>
            <person name="Radhakrishnan G.V."/>
            <person name="Van Nieuwerburgh F."/>
            <person name="Deforce D."/>
            <person name="Chang C."/>
            <person name="Karol K.G."/>
            <person name="Hedrich R."/>
            <person name="Ulvskov P."/>
            <person name="Glockner G."/>
            <person name="Delwiche C.F."/>
            <person name="Petrasek J."/>
            <person name="Van de Peer Y."/>
            <person name="Friml J."/>
            <person name="Beilby M."/>
            <person name="Dolan L."/>
            <person name="Kohara Y."/>
            <person name="Sugano S."/>
            <person name="Fujiyama A."/>
            <person name="Delaux P.-M."/>
            <person name="Quint M."/>
            <person name="TheiBen G."/>
            <person name="Hagemann M."/>
            <person name="Harholt J."/>
            <person name="Dunand C."/>
            <person name="Zachgo S."/>
            <person name="Langdale J."/>
            <person name="Maumus F."/>
            <person name="Straeten D.V.D."/>
            <person name="Gould S.B."/>
            <person name="Rensing S.A."/>
        </authorList>
    </citation>
    <scope>NUCLEOTIDE SEQUENCE [LARGE SCALE GENOMIC DNA]</scope>
    <source>
        <strain evidence="3 4">S276</strain>
    </source>
</reference>
<feature type="compositionally biased region" description="Basic and acidic residues" evidence="1">
    <location>
        <begin position="103"/>
        <end position="115"/>
    </location>
</feature>
<dbReference type="Gramene" id="GBG65926">
    <property type="protein sequence ID" value="GBG65926"/>
    <property type="gene ID" value="CBR_g54219"/>
</dbReference>
<dbReference type="GO" id="GO:0005794">
    <property type="term" value="C:Golgi apparatus"/>
    <property type="evidence" value="ECO:0007669"/>
    <property type="project" value="TreeGrafter"/>
</dbReference>
<dbReference type="PANTHER" id="PTHR47032">
    <property type="entry name" value="UDP-D-XYLOSE:L-FUCOSE ALPHA-1,3-D-XYLOSYLTRANSFERASE-RELATED"/>
    <property type="match status" value="1"/>
</dbReference>
<protein>
    <recommendedName>
        <fullName evidence="2">Nucleotide-diphospho-sugar transferase domain-containing protein</fullName>
    </recommendedName>
</protein>
<sequence length="679" mass="74213">MGTFSKSGNCTEGGNKVSLFRARFTRRQVWMLLAAWIAVIHLTYRGTYVGLSPRRSDDHRRLDRINGREFKIATMTSDGFEAYDVLGAHAGRPGTTPGPHESGLVHRQDSSDLHNDSNQSAADVEGTAGPAVGGGGDSVRQDSGNEAVVAAGDRAGQSTRWTREQGNTGSGEDFRASRLTRSTPDVVGTVGLLPERRPTLPRADSAGQPTSSQPEVGLKPLKVKERNHASRSVPRRAALPPDVMIGVGDETWTEEEKVEEEGCTTGYGLQPFLERLAEKDTIIICTVNWGFRSFFVNWLISVKKVGMAGNVLVFAEDMASWRYLEKHWPGHSVLFCSDYDRWASSDNLADPAATRSTKSARRVEKKSGVQYFKSEGYGKLVNRRPFHILACLRHGYSVLYTDIDTVFVKNPFSYILGQMGKGRGGGGGGAEMRVGGGDGQGERYGRDQSSSGERSSANGSDVEGEEEGGARGGDRSVHDFDGAGAWDGPVKITPQFDGLFHGCDALPANFNLSLLNYCTYLLFFQPTPASMLLMRQWIFHMRPVPLPDGSVNPPSRNQLAFNYAVADLLQGFHIETKATKSSSSSSSSSLSEEHPSSFNLRMRTLPNRVFPSGYTSLVETDKAKWAGNGGELVVFHANYHVGLVDKRRFLQKNSLWLVSEDPDGNVQWPLTSSRSSLSL</sequence>
<evidence type="ECO:0000313" key="3">
    <source>
        <dbReference type="EMBL" id="GBG65926.1"/>
    </source>
</evidence>
<dbReference type="Pfam" id="PF03407">
    <property type="entry name" value="Nucleotid_trans"/>
    <property type="match status" value="1"/>
</dbReference>
<dbReference type="InterPro" id="IPR005069">
    <property type="entry name" value="Nucl-diP-sugar_transferase"/>
</dbReference>
<gene>
    <name evidence="3" type="ORF">CBR_g54219</name>
</gene>
<evidence type="ECO:0000259" key="2">
    <source>
        <dbReference type="Pfam" id="PF03407"/>
    </source>
</evidence>
<feature type="region of interest" description="Disordered" evidence="1">
    <location>
        <begin position="88"/>
        <end position="177"/>
    </location>
</feature>
<dbReference type="InterPro" id="IPR052636">
    <property type="entry name" value="UDP-D-xylose:L-fucose_XylT"/>
</dbReference>
<feature type="domain" description="Nucleotide-diphospho-sugar transferase" evidence="2">
    <location>
        <begin position="358"/>
        <end position="650"/>
    </location>
</feature>
<dbReference type="PANTHER" id="PTHR47032:SF1">
    <property type="entry name" value="UDP-D-XYLOSE:L-FUCOSE ALPHA-1,3-D-XYLOSYLTRANSFERASE-RELATED"/>
    <property type="match status" value="1"/>
</dbReference>
<feature type="region of interest" description="Disordered" evidence="1">
    <location>
        <begin position="422"/>
        <end position="478"/>
    </location>
</feature>
<organism evidence="3 4">
    <name type="scientific">Chara braunii</name>
    <name type="common">Braun's stonewort</name>
    <dbReference type="NCBI Taxonomy" id="69332"/>
    <lineage>
        <taxon>Eukaryota</taxon>
        <taxon>Viridiplantae</taxon>
        <taxon>Streptophyta</taxon>
        <taxon>Charophyceae</taxon>
        <taxon>Charales</taxon>
        <taxon>Characeae</taxon>
        <taxon>Chara</taxon>
    </lineage>
</organism>